<comment type="caution">
    <text evidence="2">The sequence shown here is derived from an EMBL/GenBank/DDBJ whole genome shotgun (WGS) entry which is preliminary data.</text>
</comment>
<dbReference type="GO" id="GO:0003677">
    <property type="term" value="F:DNA binding"/>
    <property type="evidence" value="ECO:0007669"/>
    <property type="project" value="InterPro"/>
</dbReference>
<dbReference type="InterPro" id="IPR013762">
    <property type="entry name" value="Integrase-like_cat_sf"/>
</dbReference>
<accession>A0A1Q9CWH5</accession>
<dbReference type="InterPro" id="IPR011010">
    <property type="entry name" value="DNA_brk_join_enz"/>
</dbReference>
<evidence type="ECO:0000313" key="3">
    <source>
        <dbReference type="Proteomes" id="UP000186817"/>
    </source>
</evidence>
<keyword evidence="3" id="KW-1185">Reference proteome</keyword>
<keyword evidence="1" id="KW-0233">DNA recombination</keyword>
<evidence type="ECO:0000313" key="2">
    <source>
        <dbReference type="EMBL" id="OLP87239.1"/>
    </source>
</evidence>
<dbReference type="Gene3D" id="1.10.443.10">
    <property type="entry name" value="Intergrase catalytic core"/>
    <property type="match status" value="1"/>
</dbReference>
<proteinExistence type="predicted"/>
<organism evidence="2 3">
    <name type="scientific">Symbiodinium microadriaticum</name>
    <name type="common">Dinoflagellate</name>
    <name type="synonym">Zooxanthella microadriatica</name>
    <dbReference type="NCBI Taxonomy" id="2951"/>
    <lineage>
        <taxon>Eukaryota</taxon>
        <taxon>Sar</taxon>
        <taxon>Alveolata</taxon>
        <taxon>Dinophyceae</taxon>
        <taxon>Suessiales</taxon>
        <taxon>Symbiodiniaceae</taxon>
        <taxon>Symbiodinium</taxon>
    </lineage>
</organism>
<name>A0A1Q9CWH5_SYMMI</name>
<dbReference type="GO" id="GO:0015074">
    <property type="term" value="P:DNA integration"/>
    <property type="evidence" value="ECO:0007669"/>
    <property type="project" value="InterPro"/>
</dbReference>
<dbReference type="EMBL" id="LSRX01000871">
    <property type="protein sequence ID" value="OLP87239.1"/>
    <property type="molecule type" value="Genomic_DNA"/>
</dbReference>
<gene>
    <name evidence="2" type="ORF">AK812_SmicGene31544</name>
</gene>
<dbReference type="GO" id="GO:0006310">
    <property type="term" value="P:DNA recombination"/>
    <property type="evidence" value="ECO:0007669"/>
    <property type="project" value="UniProtKB-KW"/>
</dbReference>
<protein>
    <submittedName>
        <fullName evidence="2">Uncharacterized protein</fullName>
    </submittedName>
</protein>
<reference evidence="2 3" key="1">
    <citation type="submission" date="2016-02" db="EMBL/GenBank/DDBJ databases">
        <title>Genome analysis of coral dinoflagellate symbionts highlights evolutionary adaptations to a symbiotic lifestyle.</title>
        <authorList>
            <person name="Aranda M."/>
            <person name="Li Y."/>
            <person name="Liew Y.J."/>
            <person name="Baumgarten S."/>
            <person name="Simakov O."/>
            <person name="Wilson M."/>
            <person name="Piel J."/>
            <person name="Ashoor H."/>
            <person name="Bougouffa S."/>
            <person name="Bajic V.B."/>
            <person name="Ryu T."/>
            <person name="Ravasi T."/>
            <person name="Bayer T."/>
            <person name="Micklem G."/>
            <person name="Kim H."/>
            <person name="Bhak J."/>
            <person name="Lajeunesse T.C."/>
            <person name="Voolstra C.R."/>
        </authorList>
    </citation>
    <scope>NUCLEOTIDE SEQUENCE [LARGE SCALE GENOMIC DNA]</scope>
    <source>
        <strain evidence="2 3">CCMP2467</strain>
    </source>
</reference>
<dbReference type="Proteomes" id="UP000186817">
    <property type="component" value="Unassembled WGS sequence"/>
</dbReference>
<dbReference type="OrthoDB" id="434334at2759"/>
<dbReference type="SUPFAM" id="SSF56349">
    <property type="entry name" value="DNA breaking-rejoining enzymes"/>
    <property type="match status" value="1"/>
</dbReference>
<sequence>MNSLVLEKLLPESLEQRSARRRTSRLRTSERHAVNLVVAVLSWLSLDCPAAGPAWISLGQPLSGEQHGAVRRLERSVRVLVRQPMVGRSEMGRVAAKVEAVEQQLGRLETIARRLGRVSSHYMGAPDDMYYDAPSPSEPGPSLRSSSSARPLSGLVLTGRPVFDPTPHLDPEARSHYLNPAAWMKDPESLEEPLPRPKFKATRVERLRVLEMLDKTDRLRFVPAELVDPRFTSGLFAIIKDQDRDRMIMDSRCPNALESSTGRWIRTMATAASLLNLSLGPTEELVMAGEDLKDYYYFFQAPPARLLRNVITGKLPRDVAATYTGFSHAEDGHAFYYAALNTLPMGDLKAVSYGQTAHVSLLLTHTNVVLEELLTLDSRPPRGSFATGICIDEFVCLEKRQRGSGLPKRSSRVMQGMRRGYLQAGLQRSEKKAFEGVTKASFWGAAVDGESGDVRALPTRALPVMSYILEISRLGLATRALLDLVAGSLVAIFSFRRRLLSMLNLIYTEGRGLPRDLVFSLSPGLRDELTASAILICFSGMGGRRGDRDWAPPLAGDCQACADQAALEQELPDGEVKAHPLWSKLARALQYGSSWRRPCRRGRHINISEVRAGLQAELRHARRRPQSRLNLAMDSQVALGALGKGRSSSAAINRELRRSLPAHLGYESYLDLMYYASAENPADDGARNVPLRAPSEDLPQWWPAALLGDFTGLDSWLAERGALPRDALGLPPLAELGVMRAAVATRKEARRLWWQRPSLRNGRCGPGVQLQRPGSADLSESVQALLRFFPEQQFLTASRKPPDLSKRGFLDLYSGSFGVARAVARRTGCWVLTFELCRDASEDLLDAGCQARILELVTAGAFYCVGGGPVCCSMSRAIRPPVRSATHPAGIPECRLAMQEKVRKGNQHAAFAAAVVQAAAGNETDFWIENPATSFLWQQPVWRELVEDAKAPGKFFLLDFCRCGSPWRKRTRVYTSTALGGQQLLCNCAGPHQRLSGYCKERRQMWTKVAESYPRPLNGLLAAACTEAMRPQGDRRHVSACDICRCSSQRIGEACNPGPAGVSLEEVQLVGPRTLALQARLLAEFRGWLVSQFSRPARLSLEGCAMAFCTVLRAYGNHLFQSGQPLYKWRHLCAYFQKEWERLCPTAHRTPIPHALARAVIALALSLGWARFAAVVGLSFFGTARVGEPLNAHRGAILLPSDLLLDEIPTCYVRVEAPKTSHRGTGKVQHFVVKEPPFVRFLERLLAGCALEEKLFAASAATFRRRWNHILDRLGVPAVVKLTPGGLRGGGAVFLYQRGTPVHDLLWRMRLRSQATLESYLQEVAAVSVLPALPATTRQRIAAASALCDVQLEHFSA</sequence>
<evidence type="ECO:0000256" key="1">
    <source>
        <dbReference type="ARBA" id="ARBA00023172"/>
    </source>
</evidence>